<dbReference type="RefSeq" id="WP_053342805.1">
    <property type="nucleotide sequence ID" value="NZ_LFPA01000101.1"/>
</dbReference>
<dbReference type="Gene3D" id="1.25.40.20">
    <property type="entry name" value="Ankyrin repeat-containing domain"/>
    <property type="match status" value="1"/>
</dbReference>
<dbReference type="Proteomes" id="UP000473681">
    <property type="component" value="Unassembled WGS sequence"/>
</dbReference>
<accession>A0A0M1LDY7</accession>
<name>A0A0M1LDY7_CLOBO</name>
<protein>
    <submittedName>
        <fullName evidence="2">Uncharacterized protein</fullName>
    </submittedName>
</protein>
<sequence length="216" mass="24509">MGENIKSNLEDIDKKDSRGRTPLINSIVQIKAIDVIESIIMAGANLELIDKLGDTALKKAIKFKRIDVVELLIKHGVNIQSENIENSPWFFARKNKKIADILLGTKGAIRLTLSRDEENILEELLYNEDIDEICSKIENLDSPEILHAFILEFNYDDEWLPIVSVLKNDNCKEITAIEIIELLTDGNIADLKLIDEKIFNLLKSTNIIALKKRLSN</sequence>
<dbReference type="Pfam" id="PF12796">
    <property type="entry name" value="Ank_2"/>
    <property type="match status" value="1"/>
</dbReference>
<evidence type="ECO:0000313" key="4">
    <source>
        <dbReference type="Proteomes" id="UP000473681"/>
    </source>
</evidence>
<evidence type="ECO:0000313" key="3">
    <source>
        <dbReference type="EMBL" id="NFN34673.1"/>
    </source>
</evidence>
<dbReference type="InterPro" id="IPR002110">
    <property type="entry name" value="Ankyrin_rpt"/>
</dbReference>
<feature type="repeat" description="ANK" evidence="1">
    <location>
        <begin position="52"/>
        <end position="84"/>
    </location>
</feature>
<gene>
    <name evidence="2" type="ORF">FC774_05870</name>
    <name evidence="3" type="ORF">FDB51_05880</name>
</gene>
<dbReference type="SMART" id="SM00248">
    <property type="entry name" value="ANK"/>
    <property type="match status" value="2"/>
</dbReference>
<evidence type="ECO:0000313" key="2">
    <source>
        <dbReference type="EMBL" id="NFF87402.1"/>
    </source>
</evidence>
<dbReference type="SUPFAM" id="SSF48403">
    <property type="entry name" value="Ankyrin repeat"/>
    <property type="match status" value="1"/>
</dbReference>
<dbReference type="AlphaFoldDB" id="A0A0M1LDY7"/>
<comment type="caution">
    <text evidence="2">The sequence shown here is derived from an EMBL/GenBank/DDBJ whole genome shotgun (WGS) entry which is preliminary data.</text>
</comment>
<proteinExistence type="predicted"/>
<dbReference type="EMBL" id="SWVK01000006">
    <property type="protein sequence ID" value="NFN34673.1"/>
    <property type="molecule type" value="Genomic_DNA"/>
</dbReference>
<evidence type="ECO:0000313" key="5">
    <source>
        <dbReference type="Proteomes" id="UP000476820"/>
    </source>
</evidence>
<dbReference type="InterPro" id="IPR036770">
    <property type="entry name" value="Ankyrin_rpt-contain_sf"/>
</dbReference>
<dbReference type="EMBL" id="SWOV01000011">
    <property type="protein sequence ID" value="NFF87402.1"/>
    <property type="molecule type" value="Genomic_DNA"/>
</dbReference>
<dbReference type="PROSITE" id="PS50088">
    <property type="entry name" value="ANK_REPEAT"/>
    <property type="match status" value="1"/>
</dbReference>
<evidence type="ECO:0000256" key="1">
    <source>
        <dbReference type="PROSITE-ProRule" id="PRU00023"/>
    </source>
</evidence>
<keyword evidence="1" id="KW-0040">ANK repeat</keyword>
<dbReference type="Proteomes" id="UP000476820">
    <property type="component" value="Unassembled WGS sequence"/>
</dbReference>
<dbReference type="PROSITE" id="PS50297">
    <property type="entry name" value="ANK_REP_REGION"/>
    <property type="match status" value="1"/>
</dbReference>
<dbReference type="OrthoDB" id="2645024at2"/>
<reference evidence="4 5" key="1">
    <citation type="submission" date="2019-04" db="EMBL/GenBank/DDBJ databases">
        <title>Genome sequencing of Clostridium botulinum Groups I-IV and Clostridium butyricum.</title>
        <authorList>
            <person name="Brunt J."/>
            <person name="Van Vliet A.H.M."/>
            <person name="Stringer S.C."/>
            <person name="Carter A.T."/>
            <person name="Peck M.W."/>
        </authorList>
    </citation>
    <scope>NUCLEOTIDE SEQUENCE [LARGE SCALE GENOMIC DNA]</scope>
    <source>
        <strain evidence="2 5">1605</strain>
        <strain evidence="3 4">CB-K-33E</strain>
    </source>
</reference>
<organism evidence="2 5">
    <name type="scientific">Clostridium botulinum</name>
    <dbReference type="NCBI Taxonomy" id="1491"/>
    <lineage>
        <taxon>Bacteria</taxon>
        <taxon>Bacillati</taxon>
        <taxon>Bacillota</taxon>
        <taxon>Clostridia</taxon>
        <taxon>Eubacteriales</taxon>
        <taxon>Clostridiaceae</taxon>
        <taxon>Clostridium</taxon>
    </lineage>
</organism>